<feature type="domain" description="DH" evidence="5">
    <location>
        <begin position="428"/>
        <end position="615"/>
    </location>
</feature>
<dbReference type="SUPFAM" id="SSF69322">
    <property type="entry name" value="Tricorn protease domain 2"/>
    <property type="match status" value="1"/>
</dbReference>
<dbReference type="InterPro" id="IPR001849">
    <property type="entry name" value="PH_domain"/>
</dbReference>
<dbReference type="PANTHER" id="PTHR46572">
    <property type="entry name" value="RHO1 GDP-GTP EXCHANGE PROTEIN 1-RELATED"/>
    <property type="match status" value="1"/>
</dbReference>
<keyword evidence="2" id="KW-0344">Guanine-nucleotide releasing factor</keyword>
<feature type="compositionally biased region" description="Polar residues" evidence="3">
    <location>
        <begin position="20"/>
        <end position="35"/>
    </location>
</feature>
<dbReference type="SUPFAM" id="SSF48065">
    <property type="entry name" value="DBL homology domain (DH-domain)"/>
    <property type="match status" value="1"/>
</dbReference>
<gene>
    <name evidence="7" type="ORF">POCULU_LOCUS3838</name>
</gene>
<feature type="domain" description="PH" evidence="4">
    <location>
        <begin position="651"/>
        <end position="768"/>
    </location>
</feature>
<dbReference type="Proteomes" id="UP000789572">
    <property type="component" value="Unassembled WGS sequence"/>
</dbReference>
<dbReference type="InterPro" id="IPR036390">
    <property type="entry name" value="WH_DNA-bd_sf"/>
</dbReference>
<evidence type="ECO:0000259" key="6">
    <source>
        <dbReference type="PROSITE" id="PS50219"/>
    </source>
</evidence>
<keyword evidence="8" id="KW-1185">Reference proteome</keyword>
<dbReference type="GO" id="GO:0005085">
    <property type="term" value="F:guanyl-nucleotide exchange factor activity"/>
    <property type="evidence" value="ECO:0007669"/>
    <property type="project" value="UniProtKB-KW"/>
</dbReference>
<evidence type="ECO:0000313" key="8">
    <source>
        <dbReference type="Proteomes" id="UP000789572"/>
    </source>
</evidence>
<evidence type="ECO:0000256" key="2">
    <source>
        <dbReference type="ARBA" id="ARBA00022658"/>
    </source>
</evidence>
<dbReference type="InterPro" id="IPR000591">
    <property type="entry name" value="DEP_dom"/>
</dbReference>
<dbReference type="PANTHER" id="PTHR46572:SF2">
    <property type="entry name" value="RHO1 GDP-GTP EXCHANGE PROTEIN 1-RELATED"/>
    <property type="match status" value="1"/>
</dbReference>
<dbReference type="InterPro" id="IPR052233">
    <property type="entry name" value="Rho-type_GEFs"/>
</dbReference>
<feature type="compositionally biased region" description="Basic residues" evidence="3">
    <location>
        <begin position="64"/>
        <end position="78"/>
    </location>
</feature>
<dbReference type="AlphaFoldDB" id="A0A9N9AF62"/>
<dbReference type="InterPro" id="IPR011993">
    <property type="entry name" value="PH-like_dom_sf"/>
</dbReference>
<evidence type="ECO:0000256" key="3">
    <source>
        <dbReference type="SAM" id="MobiDB-lite"/>
    </source>
</evidence>
<dbReference type="Pfam" id="PF00780">
    <property type="entry name" value="CNH"/>
    <property type="match status" value="1"/>
</dbReference>
<accession>A0A9N9AF62</accession>
<dbReference type="InterPro" id="IPR035899">
    <property type="entry name" value="DBL_dom_sf"/>
</dbReference>
<organism evidence="7 8">
    <name type="scientific">Paraglomus occultum</name>
    <dbReference type="NCBI Taxonomy" id="144539"/>
    <lineage>
        <taxon>Eukaryota</taxon>
        <taxon>Fungi</taxon>
        <taxon>Fungi incertae sedis</taxon>
        <taxon>Mucoromycota</taxon>
        <taxon>Glomeromycotina</taxon>
        <taxon>Glomeromycetes</taxon>
        <taxon>Paraglomerales</taxon>
        <taxon>Paraglomeraceae</taxon>
        <taxon>Paraglomus</taxon>
    </lineage>
</organism>
<dbReference type="SMART" id="SM00049">
    <property type="entry name" value="DEP"/>
    <property type="match status" value="1"/>
</dbReference>
<dbReference type="SMART" id="SM00036">
    <property type="entry name" value="CNH"/>
    <property type="match status" value="1"/>
</dbReference>
<dbReference type="PROSITE" id="PS50003">
    <property type="entry name" value="PH_DOMAIN"/>
    <property type="match status" value="1"/>
</dbReference>
<dbReference type="Gene3D" id="1.20.900.10">
    <property type="entry name" value="Dbl homology (DH) domain"/>
    <property type="match status" value="1"/>
</dbReference>
<dbReference type="Gene3D" id="2.30.29.30">
    <property type="entry name" value="Pleckstrin-homology domain (PH domain)/Phosphotyrosine-binding domain (PTB)"/>
    <property type="match status" value="1"/>
</dbReference>
<feature type="compositionally biased region" description="Low complexity" evidence="3">
    <location>
        <begin position="206"/>
        <end position="221"/>
    </location>
</feature>
<name>A0A9N9AF62_9GLOM</name>
<dbReference type="GO" id="GO:0035556">
    <property type="term" value="P:intracellular signal transduction"/>
    <property type="evidence" value="ECO:0007669"/>
    <property type="project" value="InterPro"/>
</dbReference>
<protein>
    <submittedName>
        <fullName evidence="7">8777_t:CDS:1</fullName>
    </submittedName>
</protein>
<evidence type="ECO:0000313" key="7">
    <source>
        <dbReference type="EMBL" id="CAG8526393.1"/>
    </source>
</evidence>
<feature type="domain" description="CNH" evidence="6">
    <location>
        <begin position="790"/>
        <end position="1087"/>
    </location>
</feature>
<sequence length="1118" mass="127286">MSAQYEDYEMRRPRGPRSYTPYQPHSPESPTSLDNSIYDEFTSLTSHLSSQPRLPPHLSPSHSLSHHLQHHASQRSHSHTPLTHSVSHEHLRHSHYNGHGHQSMYLPQHSIPPYQNYQQLAAQTKSPPQIEIHSQRIQASATRSMSTAGRIQPTHSNVPPISTNFNRSNTINGSGLIIPARSDNIPRREKRSVSASHVEHQRHRSITYSDASSETSSATASPKTPYPKSRIPIVYPALLSRVAEAFRHRIITSTKSKDGIEYKDCFDGKEAVEAIAYIIKTTDRNLALLLGRALDAQKFFHDVTYDHRLRDSPNELYQFHRLTSIMSSGNFNEAPNEVQAQEDGNDLPNGVFTLLTDCYSPTCTRDNVCYSITCPRRLEQAYVRQQKPNAQIKKVLSRESLSEKKDQKLWIHSVPTEIANSVSESEKKRQEAINEVIYTEKDFVKDLEYIRDCWMTPLSNLQIIPEHRRAQFLHNVFYNILEIHSVNARLSDALQKRQNSYAIVEQIGDIFLEYVPLFDPFIKYGSHQIWGKYDFEKEKSTNSAFAKFVDETERLAESRKLELNGYLTKPTTRLGRYPLLLEAVLKHTPENDPDKVNLPKVISIIKEFLTNVNIESGKTEDRFNLQQLHDQLVIPKGSEFMDLRLTDEGRQIIYKGSLKKRGGNAGESDDLQVFLLDHALLMVKARNVKQIEQQYKIHRKPIPLQLLSISTQEGVPEKSGRQRSNTSSDKSFPITFTYIGKKGFTVTLYATTQIGREKWIQQIKNQKQALCEHPVFQKNILIQGKIFSGTNRISCAAYFDSYQKLALGTDTGIWIGDISPDAESVPQKSLEIEKVSQIEMLENYGFLLVLADKSLYSFPIDALQSDDGHYSNKRAHKLGVHASFIKSGTCMGKTLVATVKSTALQSTIKTLEPIDYNSKNKNKGSAFKFLRNSHDYLKIHKELYVPAEVSSLHFLKRKLCVGCAKGFEIVDLESLNTQRLLDSGDPTLNFIQKKDSVRPIALFRLGDSDFVLCYDEFAFYVNKDGRRSRHNWLVTWEGAPTSFAIQYPYILAFESSFIEVRNVENGSLEQIIEGCNLQCLFSDYNGNILVSSNDPMVGGSEVFSLKIVEERQKSTLYE</sequence>
<dbReference type="CDD" id="cd00160">
    <property type="entry name" value="RhoGEF"/>
    <property type="match status" value="1"/>
</dbReference>
<dbReference type="Pfam" id="PF00621">
    <property type="entry name" value="RhoGEF"/>
    <property type="match status" value="1"/>
</dbReference>
<dbReference type="Gene3D" id="1.10.10.10">
    <property type="entry name" value="Winged helix-like DNA-binding domain superfamily/Winged helix DNA-binding domain"/>
    <property type="match status" value="1"/>
</dbReference>
<proteinExistence type="predicted"/>
<dbReference type="PROSITE" id="PS50010">
    <property type="entry name" value="DH_2"/>
    <property type="match status" value="1"/>
</dbReference>
<dbReference type="SMART" id="SM00233">
    <property type="entry name" value="PH"/>
    <property type="match status" value="1"/>
</dbReference>
<evidence type="ECO:0000259" key="4">
    <source>
        <dbReference type="PROSITE" id="PS50003"/>
    </source>
</evidence>
<dbReference type="InterPro" id="IPR036388">
    <property type="entry name" value="WH-like_DNA-bd_sf"/>
</dbReference>
<dbReference type="InterPro" id="IPR000219">
    <property type="entry name" value="DH_dom"/>
</dbReference>
<dbReference type="InterPro" id="IPR041675">
    <property type="entry name" value="PH_5"/>
</dbReference>
<dbReference type="InterPro" id="IPR001180">
    <property type="entry name" value="CNH_dom"/>
</dbReference>
<keyword evidence="1" id="KW-0597">Phosphoprotein</keyword>
<dbReference type="SMART" id="SM00325">
    <property type="entry name" value="RhoGEF"/>
    <property type="match status" value="1"/>
</dbReference>
<dbReference type="SUPFAM" id="SSF46785">
    <property type="entry name" value="Winged helix' DNA-binding domain"/>
    <property type="match status" value="1"/>
</dbReference>
<dbReference type="EMBL" id="CAJVPJ010000456">
    <property type="protein sequence ID" value="CAG8526393.1"/>
    <property type="molecule type" value="Genomic_DNA"/>
</dbReference>
<dbReference type="CDD" id="cd04435">
    <property type="entry name" value="DEP_fRom2"/>
    <property type="match status" value="1"/>
</dbReference>
<dbReference type="PROSITE" id="PS50219">
    <property type="entry name" value="CNH"/>
    <property type="match status" value="1"/>
</dbReference>
<reference evidence="7" key="1">
    <citation type="submission" date="2021-06" db="EMBL/GenBank/DDBJ databases">
        <authorList>
            <person name="Kallberg Y."/>
            <person name="Tangrot J."/>
            <person name="Rosling A."/>
        </authorList>
    </citation>
    <scope>NUCLEOTIDE SEQUENCE</scope>
    <source>
        <strain evidence="7">IA702</strain>
    </source>
</reference>
<evidence type="ECO:0000259" key="5">
    <source>
        <dbReference type="PROSITE" id="PS50010"/>
    </source>
</evidence>
<feature type="compositionally biased region" description="Polar residues" evidence="3">
    <location>
        <begin position="135"/>
        <end position="173"/>
    </location>
</feature>
<dbReference type="OrthoDB" id="2272012at2759"/>
<dbReference type="Pfam" id="PF00610">
    <property type="entry name" value="DEP"/>
    <property type="match status" value="1"/>
</dbReference>
<evidence type="ECO:0000256" key="1">
    <source>
        <dbReference type="ARBA" id="ARBA00022553"/>
    </source>
</evidence>
<dbReference type="SUPFAM" id="SSF50729">
    <property type="entry name" value="PH domain-like"/>
    <property type="match status" value="1"/>
</dbReference>
<feature type="region of interest" description="Disordered" evidence="3">
    <location>
        <begin position="1"/>
        <end position="225"/>
    </location>
</feature>
<feature type="compositionally biased region" description="Polar residues" evidence="3">
    <location>
        <begin position="113"/>
        <end position="127"/>
    </location>
</feature>
<comment type="caution">
    <text evidence="7">The sequence shown here is derived from an EMBL/GenBank/DDBJ whole genome shotgun (WGS) entry which is preliminary data.</text>
</comment>
<dbReference type="Pfam" id="PF15405">
    <property type="entry name" value="PH_5"/>
    <property type="match status" value="1"/>
</dbReference>